<keyword evidence="3" id="KW-0812">Transmembrane</keyword>
<feature type="transmembrane region" description="Helical" evidence="3">
    <location>
        <begin position="39"/>
        <end position="60"/>
    </location>
</feature>
<evidence type="ECO:0000313" key="4">
    <source>
        <dbReference type="EMBL" id="GED23754.1"/>
    </source>
</evidence>
<organism evidence="4 5">
    <name type="scientific">Halomonas halmophila</name>
    <dbReference type="NCBI Taxonomy" id="252"/>
    <lineage>
        <taxon>Bacteria</taxon>
        <taxon>Pseudomonadati</taxon>
        <taxon>Pseudomonadota</taxon>
        <taxon>Gammaproteobacteria</taxon>
        <taxon>Oceanospirillales</taxon>
        <taxon>Halomonadaceae</taxon>
        <taxon>Halomonas</taxon>
    </lineage>
</organism>
<accession>A0A4Y4F7E7</accession>
<dbReference type="PROSITE" id="PS00379">
    <property type="entry name" value="CDP_ALCOHOL_P_TRANSF"/>
    <property type="match status" value="1"/>
</dbReference>
<feature type="transmembrane region" description="Helical" evidence="3">
    <location>
        <begin position="12"/>
        <end position="33"/>
    </location>
</feature>
<comment type="caution">
    <text evidence="4">The sequence shown here is derived from an EMBL/GenBank/DDBJ whole genome shotgun (WGS) entry which is preliminary data.</text>
</comment>
<dbReference type="GO" id="GO:0016780">
    <property type="term" value="F:phosphotransferase activity, for other substituted phosphate groups"/>
    <property type="evidence" value="ECO:0007669"/>
    <property type="project" value="InterPro"/>
</dbReference>
<feature type="transmembrane region" description="Helical" evidence="3">
    <location>
        <begin position="217"/>
        <end position="237"/>
    </location>
</feature>
<evidence type="ECO:0008006" key="6">
    <source>
        <dbReference type="Google" id="ProtNLM"/>
    </source>
</evidence>
<dbReference type="OrthoDB" id="9782011at2"/>
<dbReference type="Gene3D" id="1.20.120.1760">
    <property type="match status" value="1"/>
</dbReference>
<evidence type="ECO:0000313" key="5">
    <source>
        <dbReference type="Proteomes" id="UP000319812"/>
    </source>
</evidence>
<sequence length="241" mass="26222">MYHIGKATRGPIWPDLTLGLALAAAISLGLWPHHQALEALGAALLAHLVLSALVLAGWRGELPNFGWANRVTLLRGAMITALAGMALAPLFRQASLGETLWPLSLLALIALLLDGVDGWIARRTRSLTRFGARFDMELDALLMLLLCIALITHDKAGAWVLALGGMRYTFLVAGKRWTWLQAPLPDSLRRKTICVVQVGALILSCTPFTPATLATPLLAIALILLSGSFLRDIHWLYRQAR</sequence>
<dbReference type="GO" id="GO:0016020">
    <property type="term" value="C:membrane"/>
    <property type="evidence" value="ECO:0007669"/>
    <property type="project" value="InterPro"/>
</dbReference>
<feature type="transmembrane region" description="Helical" evidence="3">
    <location>
        <begin position="103"/>
        <end position="122"/>
    </location>
</feature>
<keyword evidence="1 2" id="KW-0808">Transferase</keyword>
<gene>
    <name evidence="4" type="ORF">HHA01_27310</name>
</gene>
<dbReference type="AlphaFoldDB" id="A0A4Y4F7E7"/>
<keyword evidence="3" id="KW-1133">Transmembrane helix</keyword>
<dbReference type="RefSeq" id="WP_141321722.1">
    <property type="nucleotide sequence ID" value="NZ_BJOC01000048.1"/>
</dbReference>
<feature type="transmembrane region" description="Helical" evidence="3">
    <location>
        <begin position="72"/>
        <end position="91"/>
    </location>
</feature>
<reference evidence="4 5" key="1">
    <citation type="submission" date="2019-06" db="EMBL/GenBank/DDBJ databases">
        <title>Whole genome shotgun sequence of Halomonas halmophila NBRC 15537.</title>
        <authorList>
            <person name="Hosoyama A."/>
            <person name="Uohara A."/>
            <person name="Ohji S."/>
            <person name="Ichikawa N."/>
        </authorList>
    </citation>
    <scope>NUCLEOTIDE SEQUENCE [LARGE SCALE GENOMIC DNA]</scope>
    <source>
        <strain evidence="4 5">NBRC 15537</strain>
    </source>
</reference>
<dbReference type="InterPro" id="IPR000462">
    <property type="entry name" value="CDP-OH_P_trans"/>
</dbReference>
<dbReference type="EMBL" id="BJOC01000048">
    <property type="protein sequence ID" value="GED23754.1"/>
    <property type="molecule type" value="Genomic_DNA"/>
</dbReference>
<dbReference type="Proteomes" id="UP000319812">
    <property type="component" value="Unassembled WGS sequence"/>
</dbReference>
<dbReference type="InterPro" id="IPR048254">
    <property type="entry name" value="CDP_ALCOHOL_P_TRANSF_CS"/>
</dbReference>
<protein>
    <recommendedName>
        <fullName evidence="6">CDP-alcohol phosphatidyltransferase</fullName>
    </recommendedName>
</protein>
<comment type="similarity">
    <text evidence="2">Belongs to the CDP-alcohol phosphatidyltransferase class-I family.</text>
</comment>
<evidence type="ECO:0000256" key="1">
    <source>
        <dbReference type="ARBA" id="ARBA00022679"/>
    </source>
</evidence>
<keyword evidence="5" id="KW-1185">Reference proteome</keyword>
<evidence type="ECO:0000256" key="2">
    <source>
        <dbReference type="RuleBase" id="RU003750"/>
    </source>
</evidence>
<keyword evidence="3" id="KW-0472">Membrane</keyword>
<proteinExistence type="inferred from homology"/>
<dbReference type="Pfam" id="PF01066">
    <property type="entry name" value="CDP-OH_P_transf"/>
    <property type="match status" value="1"/>
</dbReference>
<name>A0A4Y4F7E7_9GAMM</name>
<dbReference type="InterPro" id="IPR043130">
    <property type="entry name" value="CDP-OH_PTrfase_TM_dom"/>
</dbReference>
<evidence type="ECO:0000256" key="3">
    <source>
        <dbReference type="SAM" id="Phobius"/>
    </source>
</evidence>
<dbReference type="GO" id="GO:0008654">
    <property type="term" value="P:phospholipid biosynthetic process"/>
    <property type="evidence" value="ECO:0007669"/>
    <property type="project" value="InterPro"/>
</dbReference>